<protein>
    <recommendedName>
        <fullName evidence="4">POTRA domain-containing protein</fullName>
    </recommendedName>
</protein>
<evidence type="ECO:0000313" key="2">
    <source>
        <dbReference type="EMBL" id="OGD78072.1"/>
    </source>
</evidence>
<feature type="transmembrane region" description="Helical" evidence="1">
    <location>
        <begin position="12"/>
        <end position="33"/>
    </location>
</feature>
<dbReference type="Proteomes" id="UP000176682">
    <property type="component" value="Unassembled WGS sequence"/>
</dbReference>
<keyword evidence="1" id="KW-0472">Membrane</keyword>
<organism evidence="2 3">
    <name type="scientific">Candidatus Collierbacteria bacterium RIFOXYB1_FULL_49_13</name>
    <dbReference type="NCBI Taxonomy" id="1817728"/>
    <lineage>
        <taxon>Bacteria</taxon>
        <taxon>Candidatus Collieribacteriota</taxon>
    </lineage>
</organism>
<name>A0A1F5FET1_9BACT</name>
<dbReference type="EMBL" id="MFAM01000064">
    <property type="protein sequence ID" value="OGD78072.1"/>
    <property type="molecule type" value="Genomic_DNA"/>
</dbReference>
<gene>
    <name evidence="2" type="ORF">A2368_03545</name>
</gene>
<sequence length="262" mass="29508">MRPRRSSNTLHRILVKLGILICLAVLSIFVYNFKVNKTCCRQDGHECDSTNTTLSESIKDTRFIFFSKSKALKLFRAHPLNQDINIQYLFPATICVNLDTYKRLVTLSIVNLSDWSPPDSGPATPSALIRARAISIFNQNLTPQFTINLTPAGRYVSSDKPNNITANINLKSMADTDKLTDIYHAIQQITDAGINYNRLHIDENYIYLQLLSETFAIIDLKKDSSAAIASLHQLLAQSTITLEGMFLDLRFNYPVIAPINKP</sequence>
<evidence type="ECO:0000313" key="3">
    <source>
        <dbReference type="Proteomes" id="UP000176682"/>
    </source>
</evidence>
<evidence type="ECO:0000256" key="1">
    <source>
        <dbReference type="SAM" id="Phobius"/>
    </source>
</evidence>
<keyword evidence="1" id="KW-1133">Transmembrane helix</keyword>
<evidence type="ECO:0008006" key="4">
    <source>
        <dbReference type="Google" id="ProtNLM"/>
    </source>
</evidence>
<keyword evidence="1" id="KW-0812">Transmembrane</keyword>
<comment type="caution">
    <text evidence="2">The sequence shown here is derived from an EMBL/GenBank/DDBJ whole genome shotgun (WGS) entry which is preliminary data.</text>
</comment>
<reference evidence="2 3" key="1">
    <citation type="journal article" date="2016" name="Nat. Commun.">
        <title>Thousands of microbial genomes shed light on interconnected biogeochemical processes in an aquifer system.</title>
        <authorList>
            <person name="Anantharaman K."/>
            <person name="Brown C.T."/>
            <person name="Hug L.A."/>
            <person name="Sharon I."/>
            <person name="Castelle C.J."/>
            <person name="Probst A.J."/>
            <person name="Thomas B.C."/>
            <person name="Singh A."/>
            <person name="Wilkins M.J."/>
            <person name="Karaoz U."/>
            <person name="Brodie E.L."/>
            <person name="Williams K.H."/>
            <person name="Hubbard S.S."/>
            <person name="Banfield J.F."/>
        </authorList>
    </citation>
    <scope>NUCLEOTIDE SEQUENCE [LARGE SCALE GENOMIC DNA]</scope>
</reference>
<proteinExistence type="predicted"/>
<dbReference type="AlphaFoldDB" id="A0A1F5FET1"/>
<accession>A0A1F5FET1</accession>